<dbReference type="Pfam" id="PF00248">
    <property type="entry name" value="Aldo_ket_red"/>
    <property type="match status" value="1"/>
</dbReference>
<evidence type="ECO:0000256" key="1">
    <source>
        <dbReference type="ARBA" id="ARBA00007905"/>
    </source>
</evidence>
<evidence type="ECO:0000256" key="3">
    <source>
        <dbReference type="ARBA" id="ARBA00023002"/>
    </source>
</evidence>
<dbReference type="PANTHER" id="PTHR43827">
    <property type="entry name" value="2,5-DIKETO-D-GLUCONIC ACID REDUCTASE"/>
    <property type="match status" value="1"/>
</dbReference>
<dbReference type="PANTHER" id="PTHR43827:SF3">
    <property type="entry name" value="NADP-DEPENDENT OXIDOREDUCTASE DOMAIN-CONTAINING PROTEIN"/>
    <property type="match status" value="1"/>
</dbReference>
<evidence type="ECO:0000313" key="5">
    <source>
        <dbReference type="EMBL" id="MBK0396595.1"/>
    </source>
</evidence>
<accession>A0ABS1BUN4</accession>
<comment type="caution">
    <text evidence="5">The sequence shown here is derived from an EMBL/GenBank/DDBJ whole genome shotgun (WGS) entry which is preliminary data.</text>
</comment>
<proteinExistence type="inferred from homology"/>
<protein>
    <submittedName>
        <fullName evidence="5">Aldo/keto reductase</fullName>
    </submittedName>
</protein>
<dbReference type="PROSITE" id="PS00063">
    <property type="entry name" value="ALDOKETO_REDUCTASE_3"/>
    <property type="match status" value="1"/>
</dbReference>
<dbReference type="InterPro" id="IPR018170">
    <property type="entry name" value="Aldo/ket_reductase_CS"/>
</dbReference>
<dbReference type="Proteomes" id="UP000614058">
    <property type="component" value="Unassembled WGS sequence"/>
</dbReference>
<dbReference type="InterPro" id="IPR023210">
    <property type="entry name" value="NADP_OxRdtase_dom"/>
</dbReference>
<dbReference type="InterPro" id="IPR020471">
    <property type="entry name" value="AKR"/>
</dbReference>
<dbReference type="SUPFAM" id="SSF51430">
    <property type="entry name" value="NAD(P)-linked oxidoreductase"/>
    <property type="match status" value="1"/>
</dbReference>
<dbReference type="CDD" id="cd19133">
    <property type="entry name" value="AKR_AKR5F1"/>
    <property type="match status" value="1"/>
</dbReference>
<evidence type="ECO:0000313" key="6">
    <source>
        <dbReference type="Proteomes" id="UP000614058"/>
    </source>
</evidence>
<dbReference type="PIRSF" id="PIRSF000097">
    <property type="entry name" value="AKR"/>
    <property type="match status" value="1"/>
</dbReference>
<feature type="domain" description="NADP-dependent oxidoreductase" evidence="4">
    <location>
        <begin position="21"/>
        <end position="256"/>
    </location>
</feature>
<dbReference type="RefSeq" id="WP_200522643.1">
    <property type="nucleotide sequence ID" value="NZ_JAEHNZ010000002.1"/>
</dbReference>
<gene>
    <name evidence="5" type="ORF">JDW22_08415</name>
</gene>
<reference evidence="5 6" key="1">
    <citation type="journal article" date="2021" name="Pathogens">
        <title>Isolation and Characterization of Kingella bonacorsii sp. nov., A Novel Kingella Species Detected in a Stable Periodontitis Subject.</title>
        <authorList>
            <person name="Antezack A."/>
            <person name="Boxberger M."/>
            <person name="Rolland C."/>
            <person name="Monnet-Corti V."/>
            <person name="La Scola B."/>
        </authorList>
    </citation>
    <scope>NUCLEOTIDE SEQUENCE [LARGE SCALE GENOMIC DNA]</scope>
    <source>
        <strain evidence="5 6">Marseille-Q4569</strain>
    </source>
</reference>
<keyword evidence="6" id="KW-1185">Reference proteome</keyword>
<dbReference type="InterPro" id="IPR036812">
    <property type="entry name" value="NAD(P)_OxRdtase_dom_sf"/>
</dbReference>
<dbReference type="PRINTS" id="PR00069">
    <property type="entry name" value="ALDKETRDTASE"/>
</dbReference>
<organism evidence="5 6">
    <name type="scientific">Kingella bonacorsii</name>
    <dbReference type="NCBI Taxonomy" id="2796361"/>
    <lineage>
        <taxon>Bacteria</taxon>
        <taxon>Pseudomonadati</taxon>
        <taxon>Pseudomonadota</taxon>
        <taxon>Betaproteobacteria</taxon>
        <taxon>Neisseriales</taxon>
        <taxon>Neisseriaceae</taxon>
        <taxon>Kingella</taxon>
    </lineage>
</organism>
<keyword evidence="2" id="KW-0521">NADP</keyword>
<keyword evidence="3" id="KW-0560">Oxidoreductase</keyword>
<dbReference type="PROSITE" id="PS00062">
    <property type="entry name" value="ALDOKETO_REDUCTASE_2"/>
    <property type="match status" value="1"/>
</dbReference>
<evidence type="ECO:0000259" key="4">
    <source>
        <dbReference type="Pfam" id="PF00248"/>
    </source>
</evidence>
<dbReference type="EMBL" id="JAEHNZ010000002">
    <property type="protein sequence ID" value="MBK0396595.1"/>
    <property type="molecule type" value="Genomic_DNA"/>
</dbReference>
<name>A0ABS1BUN4_9NEIS</name>
<comment type="similarity">
    <text evidence="1">Belongs to the aldo/keto reductase family.</text>
</comment>
<dbReference type="Gene3D" id="3.20.20.100">
    <property type="entry name" value="NADP-dependent oxidoreductase domain"/>
    <property type="match status" value="1"/>
</dbReference>
<dbReference type="PROSITE" id="PS00798">
    <property type="entry name" value="ALDOKETO_REDUCTASE_1"/>
    <property type="match status" value="1"/>
</dbReference>
<evidence type="ECO:0000256" key="2">
    <source>
        <dbReference type="ARBA" id="ARBA00022857"/>
    </source>
</evidence>
<sequence length="282" mass="31206">MQTIQLANGIPIPVLGFGVYQIPPEETEQAVINAVRAGYRHIDTAQAYVNESEVGRGIARCGVAREELFVTTKVWVENAGEEAAAASLERSFARLNLSYIDMVLIHQPYGDVYGTWRALERYQAAGKIRAIGVSNFTPDRAVDLGIFNQVMPQANQIEINPFHQRNEQIAALQSEGIAVEAWAPFAEGKNGIFQNPVLAAIGKKYGKSVAQVIIRWLVERDIVVLAKSVKPERMAENLNVFDFALSDEDKAAIAGLDTGESQFMNHQSIECVREVKSWVFDV</sequence>